<sequence length="409" mass="46127">MNQSWVRFNESNPGTTVFGDVEKNTFDIGLRRTRIQMYGQITDRAFVYFQFGMNNFNRTYQMDNNRKIQSFFHDALGEYRITKGNELKLGGGLTIANGLSRFSNPSVGTIMTLDLPVFAQATVDQTDLFSRKLSVYARGQLGKLDYRLVLTDPFSVNSAGTSIATNAAGNIQPITKRAPDSKDATFANIGHTYQYQGYFSYNFWEKEPHLTPYMTGTYLGKRKVLNLAAGAIYQSKAMWRLNSDSATTYDDMFLWSVEGYLDSYINKDKNDAISVYLGYFNYNFGKNYLRYNGIMNPANGLVNSANAPSGSFGNAVPMMGTGQVIYAQLGYLLPHESGKPGIMPFASYTRSDFDKLKDPANIYDIGVNLLMNGHKSKLSFDYQNRPAYNSDYTVGQRKSCFILQYQIFI</sequence>
<dbReference type="STRING" id="153721.MYP_4229"/>
<evidence type="ECO:0008006" key="3">
    <source>
        <dbReference type="Google" id="ProtNLM"/>
    </source>
</evidence>
<name>A0A098LKI9_9BACT</name>
<keyword evidence="2" id="KW-1185">Reference proteome</keyword>
<dbReference type="AlphaFoldDB" id="A0A098LKI9"/>
<accession>A0A098LKI9</accession>
<evidence type="ECO:0000313" key="2">
    <source>
        <dbReference type="Proteomes" id="UP000030185"/>
    </source>
</evidence>
<dbReference type="Proteomes" id="UP000030185">
    <property type="component" value="Unassembled WGS sequence"/>
</dbReference>
<comment type="caution">
    <text evidence="1">The sequence shown here is derived from an EMBL/GenBank/DDBJ whole genome shotgun (WGS) entry which is preliminary data.</text>
</comment>
<protein>
    <recommendedName>
        <fullName evidence="3">Porin</fullName>
    </recommendedName>
</protein>
<proteinExistence type="predicted"/>
<dbReference type="eggNOG" id="ENOG502Z8PC">
    <property type="taxonomic scope" value="Bacteria"/>
</dbReference>
<reference evidence="1 2" key="1">
    <citation type="submission" date="2014-09" db="EMBL/GenBank/DDBJ databases">
        <title>Sporocytophaga myxococcoides PG-01 genome sequencing.</title>
        <authorList>
            <person name="Liu L."/>
            <person name="Gao P.J."/>
            <person name="Chen G.J."/>
            <person name="Wang L.S."/>
        </authorList>
    </citation>
    <scope>NUCLEOTIDE SEQUENCE [LARGE SCALE GENOMIC DNA]</scope>
    <source>
        <strain evidence="1 2">PG-01</strain>
    </source>
</reference>
<dbReference type="EMBL" id="BBLT01000010">
    <property type="protein sequence ID" value="GAL86999.1"/>
    <property type="molecule type" value="Genomic_DNA"/>
</dbReference>
<organism evidence="1 2">
    <name type="scientific">Sporocytophaga myxococcoides</name>
    <dbReference type="NCBI Taxonomy" id="153721"/>
    <lineage>
        <taxon>Bacteria</taxon>
        <taxon>Pseudomonadati</taxon>
        <taxon>Bacteroidota</taxon>
        <taxon>Cytophagia</taxon>
        <taxon>Cytophagales</taxon>
        <taxon>Cytophagaceae</taxon>
        <taxon>Sporocytophaga</taxon>
    </lineage>
</organism>
<gene>
    <name evidence="1" type="ORF">MYP_4229</name>
</gene>
<evidence type="ECO:0000313" key="1">
    <source>
        <dbReference type="EMBL" id="GAL86999.1"/>
    </source>
</evidence>